<dbReference type="GO" id="GO:0016740">
    <property type="term" value="F:transferase activity"/>
    <property type="evidence" value="ECO:0007669"/>
    <property type="project" value="UniProtKB-KW"/>
</dbReference>
<dbReference type="AlphaFoldDB" id="A0A2T3MZI1"/>
<dbReference type="CDD" id="cd05120">
    <property type="entry name" value="APH_ChoK_like"/>
    <property type="match status" value="1"/>
</dbReference>
<dbReference type="InterPro" id="IPR011009">
    <property type="entry name" value="Kinase-like_dom_sf"/>
</dbReference>
<evidence type="ECO:0000259" key="1">
    <source>
        <dbReference type="Pfam" id="PF01636"/>
    </source>
</evidence>
<keyword evidence="2" id="KW-0808">Transferase</keyword>
<evidence type="ECO:0000313" key="2">
    <source>
        <dbReference type="EMBL" id="PSW05390.1"/>
    </source>
</evidence>
<dbReference type="SUPFAM" id="SSF56112">
    <property type="entry name" value="Protein kinase-like (PK-like)"/>
    <property type="match status" value="1"/>
</dbReference>
<dbReference type="Pfam" id="PF01636">
    <property type="entry name" value="APH"/>
    <property type="match status" value="1"/>
</dbReference>
<dbReference type="EMBL" id="PYMC01000005">
    <property type="protein sequence ID" value="PSW05390.1"/>
    <property type="molecule type" value="Genomic_DNA"/>
</dbReference>
<dbReference type="RefSeq" id="WP_107283030.1">
    <property type="nucleotide sequence ID" value="NZ_PYMC01000005.1"/>
</dbReference>
<gene>
    <name evidence="2" type="ORF">C9I89_09015</name>
</gene>
<comment type="caution">
    <text evidence="2">The sequence shown here is derived from an EMBL/GenBank/DDBJ whole genome shotgun (WGS) entry which is preliminary data.</text>
</comment>
<name>A0A2T3MZI1_9GAMM</name>
<dbReference type="InterPro" id="IPR051678">
    <property type="entry name" value="AGP_Transferase"/>
</dbReference>
<dbReference type="PANTHER" id="PTHR21310">
    <property type="entry name" value="AMINOGLYCOSIDE PHOSPHOTRANSFERASE-RELATED-RELATED"/>
    <property type="match status" value="1"/>
</dbReference>
<feature type="domain" description="Aminoglycoside phosphotransferase" evidence="1">
    <location>
        <begin position="36"/>
        <end position="247"/>
    </location>
</feature>
<sequence>MNKPQLKLIAEKTYKAMFSQQPELCNIQETFYGWIVFLVSPKGKFVVKFSREYGRISKEIEGLKRLKKALDCPVPEVYLFGREEGHDYLVMEWLDGVSAYELPSDPKALEIFREHYTDILIALHDCQSEKGFEIDREHFDPCLINAFDAWMYPVLRYVLSCESPFSSQLKSAYSQLWEKRVEILSPINTSSSLVHDDCHIANVLFDPKTFKVAAILDPCDVGYKHREFDIFHLFDVREDLKLAERYQEKTPLTDGFETRRWFLSLWDDAKHSRNMGWYDESWLVTKLDQFNIAYKQG</sequence>
<organism evidence="2 3">
    <name type="scientific">Photobacterium lipolyticum</name>
    <dbReference type="NCBI Taxonomy" id="266810"/>
    <lineage>
        <taxon>Bacteria</taxon>
        <taxon>Pseudomonadati</taxon>
        <taxon>Pseudomonadota</taxon>
        <taxon>Gammaproteobacteria</taxon>
        <taxon>Vibrionales</taxon>
        <taxon>Vibrionaceae</taxon>
        <taxon>Photobacterium</taxon>
    </lineage>
</organism>
<proteinExistence type="predicted"/>
<evidence type="ECO:0000313" key="3">
    <source>
        <dbReference type="Proteomes" id="UP000240904"/>
    </source>
</evidence>
<accession>A0A2T3MZI1</accession>
<keyword evidence="3" id="KW-1185">Reference proteome</keyword>
<dbReference type="Proteomes" id="UP000240904">
    <property type="component" value="Unassembled WGS sequence"/>
</dbReference>
<dbReference type="InterPro" id="IPR002575">
    <property type="entry name" value="Aminoglycoside_PTrfase"/>
</dbReference>
<dbReference type="Gene3D" id="3.90.1200.10">
    <property type="match status" value="1"/>
</dbReference>
<reference evidence="2 3" key="1">
    <citation type="submission" date="2018-03" db="EMBL/GenBank/DDBJ databases">
        <title>Whole genome sequencing of Histamine producing bacteria.</title>
        <authorList>
            <person name="Butler K."/>
        </authorList>
    </citation>
    <scope>NUCLEOTIDE SEQUENCE [LARGE SCALE GENOMIC DNA]</scope>
    <source>
        <strain evidence="2 3">DSM 16190</strain>
    </source>
</reference>
<protein>
    <submittedName>
        <fullName evidence="2">Phosphotransferase</fullName>
    </submittedName>
</protein>
<dbReference type="OrthoDB" id="5812505at2"/>